<sequence>NQGVRMNAAEALENTGEVLGGNAGLFDMISALLIEFRHEGVLVRMHAGEALRKIGGNAVVDQ</sequence>
<feature type="non-terminal residue" evidence="1">
    <location>
        <position position="1"/>
    </location>
</feature>
<protein>
    <submittedName>
        <fullName evidence="1">Uncharacterized protein</fullName>
    </submittedName>
</protein>
<name>A0A814X624_9BILA</name>
<dbReference type="Proteomes" id="UP000681722">
    <property type="component" value="Unassembled WGS sequence"/>
</dbReference>
<dbReference type="Proteomes" id="UP000663829">
    <property type="component" value="Unassembled WGS sequence"/>
</dbReference>
<dbReference type="Gene3D" id="1.25.10.10">
    <property type="entry name" value="Leucine-rich Repeat Variant"/>
    <property type="match status" value="1"/>
</dbReference>
<gene>
    <name evidence="1" type="ORF">GPM918_LOCUS24400</name>
    <name evidence="2" type="ORF">SRO942_LOCUS24399</name>
</gene>
<comment type="caution">
    <text evidence="1">The sequence shown here is derived from an EMBL/GenBank/DDBJ whole genome shotgun (WGS) entry which is preliminary data.</text>
</comment>
<dbReference type="EMBL" id="CAJOBC010009079">
    <property type="protein sequence ID" value="CAF3978741.1"/>
    <property type="molecule type" value="Genomic_DNA"/>
</dbReference>
<evidence type="ECO:0000313" key="3">
    <source>
        <dbReference type="Proteomes" id="UP000663829"/>
    </source>
</evidence>
<evidence type="ECO:0000313" key="2">
    <source>
        <dbReference type="EMBL" id="CAF3978741.1"/>
    </source>
</evidence>
<reference evidence="1" key="1">
    <citation type="submission" date="2021-02" db="EMBL/GenBank/DDBJ databases">
        <authorList>
            <person name="Nowell W R."/>
        </authorList>
    </citation>
    <scope>NUCLEOTIDE SEQUENCE</scope>
</reference>
<organism evidence="1 3">
    <name type="scientific">Didymodactylos carnosus</name>
    <dbReference type="NCBI Taxonomy" id="1234261"/>
    <lineage>
        <taxon>Eukaryota</taxon>
        <taxon>Metazoa</taxon>
        <taxon>Spiralia</taxon>
        <taxon>Gnathifera</taxon>
        <taxon>Rotifera</taxon>
        <taxon>Eurotatoria</taxon>
        <taxon>Bdelloidea</taxon>
        <taxon>Philodinida</taxon>
        <taxon>Philodinidae</taxon>
        <taxon>Didymodactylos</taxon>
    </lineage>
</organism>
<dbReference type="EMBL" id="CAJNOQ010009078">
    <property type="protein sequence ID" value="CAF1214871.1"/>
    <property type="molecule type" value="Genomic_DNA"/>
</dbReference>
<proteinExistence type="predicted"/>
<accession>A0A814X624</accession>
<dbReference type="AlphaFoldDB" id="A0A814X624"/>
<evidence type="ECO:0000313" key="1">
    <source>
        <dbReference type="EMBL" id="CAF1214871.1"/>
    </source>
</evidence>
<dbReference type="InterPro" id="IPR011989">
    <property type="entry name" value="ARM-like"/>
</dbReference>
<keyword evidence="3" id="KW-1185">Reference proteome</keyword>